<dbReference type="InterPro" id="IPR014480">
    <property type="entry name" value="Mannan-1_6-alpha_mannosidase"/>
</dbReference>
<dbReference type="InterPro" id="IPR005198">
    <property type="entry name" value="Glyco_hydro_76"/>
</dbReference>
<dbReference type="EC" id="3.2.1.101" evidence="3"/>
<evidence type="ECO:0000256" key="7">
    <source>
        <dbReference type="ARBA" id="ARBA00023295"/>
    </source>
</evidence>
<evidence type="ECO:0000313" key="10">
    <source>
        <dbReference type="Proteomes" id="UP000037035"/>
    </source>
</evidence>
<dbReference type="PANTHER" id="PTHR12145">
    <property type="entry name" value="MANNAN ENDO-1,6-ALPHA-MANNOSIDASE DCW1"/>
    <property type="match status" value="1"/>
</dbReference>
<keyword evidence="6" id="KW-0325">Glycoprotein</keyword>
<evidence type="ECO:0000256" key="5">
    <source>
        <dbReference type="ARBA" id="ARBA00022801"/>
    </source>
</evidence>
<evidence type="ECO:0000256" key="6">
    <source>
        <dbReference type="ARBA" id="ARBA00023180"/>
    </source>
</evidence>
<comment type="similarity">
    <text evidence="2">Belongs to the glycosyl hydrolase 76 family.</text>
</comment>
<dbReference type="GO" id="GO:0008496">
    <property type="term" value="F:mannan endo-1,6-alpha-mannosidase activity"/>
    <property type="evidence" value="ECO:0007669"/>
    <property type="project" value="UniProtKB-EC"/>
</dbReference>
<dbReference type="InterPro" id="IPR008928">
    <property type="entry name" value="6-hairpin_glycosidase_sf"/>
</dbReference>
<evidence type="ECO:0000256" key="8">
    <source>
        <dbReference type="SAM" id="Phobius"/>
    </source>
</evidence>
<proteinExistence type="inferred from homology"/>
<keyword evidence="7" id="KW-0326">Glycosidase</keyword>
<dbReference type="SUPFAM" id="SSF48208">
    <property type="entry name" value="Six-hairpin glycosidases"/>
    <property type="match status" value="1"/>
</dbReference>
<protein>
    <recommendedName>
        <fullName evidence="3">mannan endo-1,6-alpha-mannosidase</fullName>
        <ecNumber evidence="3">3.2.1.101</ecNumber>
    </recommendedName>
</protein>
<name>A0A0L6VCQ9_9BASI</name>
<keyword evidence="8" id="KW-1133">Transmembrane helix</keyword>
<evidence type="ECO:0000256" key="2">
    <source>
        <dbReference type="ARBA" id="ARBA00009699"/>
    </source>
</evidence>
<keyword evidence="5" id="KW-0378">Hydrolase</keyword>
<dbReference type="PANTHER" id="PTHR12145:SF36">
    <property type="entry name" value="MANNAN ENDO-1,6-ALPHA-MANNOSIDASE DCW1"/>
    <property type="match status" value="1"/>
</dbReference>
<dbReference type="OrthoDB" id="9984024at2759"/>
<dbReference type="GO" id="GO:0016052">
    <property type="term" value="P:carbohydrate catabolic process"/>
    <property type="evidence" value="ECO:0007669"/>
    <property type="project" value="InterPro"/>
</dbReference>
<dbReference type="EMBL" id="LAVV01006739">
    <property type="protein sequence ID" value="KNZ58538.1"/>
    <property type="molecule type" value="Genomic_DNA"/>
</dbReference>
<feature type="transmembrane region" description="Helical" evidence="8">
    <location>
        <begin position="94"/>
        <end position="113"/>
    </location>
</feature>
<evidence type="ECO:0000256" key="1">
    <source>
        <dbReference type="ARBA" id="ARBA00001452"/>
    </source>
</evidence>
<dbReference type="Gene3D" id="1.50.10.20">
    <property type="match status" value="1"/>
</dbReference>
<keyword evidence="10" id="KW-1185">Reference proteome</keyword>
<evidence type="ECO:0000256" key="3">
    <source>
        <dbReference type="ARBA" id="ARBA00012350"/>
    </source>
</evidence>
<comment type="catalytic activity">
    <reaction evidence="1">
        <text>Random hydrolysis of (1-&gt;6)-alpha-D-mannosidic linkages in unbranched (1-&gt;6)-mannans.</text>
        <dbReference type="EC" id="3.2.1.101"/>
    </reaction>
</comment>
<keyword evidence="4" id="KW-0732">Signal</keyword>
<gene>
    <name evidence="9" type="ORF">VP01_1911g1</name>
</gene>
<keyword evidence="8" id="KW-0472">Membrane</keyword>
<reference evidence="9 10" key="1">
    <citation type="submission" date="2015-08" db="EMBL/GenBank/DDBJ databases">
        <title>Next Generation Sequencing and Analysis of the Genome of Puccinia sorghi L Schw, the Causal Agent of Maize Common Rust.</title>
        <authorList>
            <person name="Rochi L."/>
            <person name="Burguener G."/>
            <person name="Darino M."/>
            <person name="Turjanski A."/>
            <person name="Kreff E."/>
            <person name="Dieguez M.J."/>
            <person name="Sacco F."/>
        </authorList>
    </citation>
    <scope>NUCLEOTIDE SEQUENCE [LARGE SCALE GENOMIC DNA]</scope>
    <source>
        <strain evidence="9 10">RO10H11247</strain>
    </source>
</reference>
<dbReference type="VEuPathDB" id="FungiDB:VP01_1911g1"/>
<dbReference type="Pfam" id="PF03663">
    <property type="entry name" value="Glyco_hydro_76"/>
    <property type="match status" value="2"/>
</dbReference>
<dbReference type="AlphaFoldDB" id="A0A0L6VCQ9"/>
<dbReference type="STRING" id="27349.A0A0L6VCQ9"/>
<evidence type="ECO:0000313" key="9">
    <source>
        <dbReference type="EMBL" id="KNZ58538.1"/>
    </source>
</evidence>
<dbReference type="GO" id="GO:0009272">
    <property type="term" value="P:fungal-type cell wall biogenesis"/>
    <property type="evidence" value="ECO:0007669"/>
    <property type="project" value="TreeGrafter"/>
</dbReference>
<comment type="caution">
    <text evidence="9">The sequence shown here is derived from an EMBL/GenBank/DDBJ whole genome shotgun (WGS) entry which is preliminary data.</text>
</comment>
<evidence type="ECO:0000256" key="4">
    <source>
        <dbReference type="ARBA" id="ARBA00022729"/>
    </source>
</evidence>
<sequence length="569" mass="62439">MSKCYDFRHTQGNGAACWMKKTSRLNGEEGKTSWPWSMTTLIEIGVLVSERLRPSIVYAGLLESLTPKKTRTFSTFGSTSSIIASAHFQRNTMIGYNLLISLLGLSTVLGASYSPTLNLNNPQELTNAATQALKNLLTYHTPSSDGAFSQIETPWHESGMIWGMFMDYAQYTGDMQFSDFVTSALVDSSFKTAHDFLGGNQGQVVEQFLGRWNDDILWPNLVSNFSFFISKFGMTVLTSQFAPQAVISGAEIFGPQSPMGDSNGDWISLATKTYDQAGAQTDDKCGGGIYWVNDLSSRRRDSKGGKYKSVITQVEFIAQGARNFMQTKNATAFAQSKTILDWISSSGIGNPKTGVLWDGLEAEACTDFSTSLWSYNYGQLLGALGWMFKATGDKKYLDMTTPYFDYGARTFAGSNTSGIIAEQCEADKSCNRDQQGFKAVYVRNLAYLYRITNNQTMKAQIQNMIDTSVKAMVDRSCDQSWNCGGNWTQDTQPIKYVRSQHVSAALLVAAVGIHGSQTNSVSATASNSTGPRRATVQAAQSAAQPLLLSGLDWLLPQTLLVLLLSYHLL</sequence>
<keyword evidence="8" id="KW-0812">Transmembrane</keyword>
<accession>A0A0L6VCQ9</accession>
<organism evidence="9 10">
    <name type="scientific">Puccinia sorghi</name>
    <dbReference type="NCBI Taxonomy" id="27349"/>
    <lineage>
        <taxon>Eukaryota</taxon>
        <taxon>Fungi</taxon>
        <taxon>Dikarya</taxon>
        <taxon>Basidiomycota</taxon>
        <taxon>Pucciniomycotina</taxon>
        <taxon>Pucciniomycetes</taxon>
        <taxon>Pucciniales</taxon>
        <taxon>Pucciniaceae</taxon>
        <taxon>Puccinia</taxon>
    </lineage>
</organism>
<dbReference type="Proteomes" id="UP000037035">
    <property type="component" value="Unassembled WGS sequence"/>
</dbReference>